<keyword evidence="1 4" id="KW-0378">Hydrolase</keyword>
<evidence type="ECO:0000256" key="1">
    <source>
        <dbReference type="ARBA" id="ARBA00022801"/>
    </source>
</evidence>
<dbReference type="Gene3D" id="3.60.40.10">
    <property type="entry name" value="PPM-type phosphatase domain"/>
    <property type="match status" value="1"/>
</dbReference>
<dbReference type="SMART" id="SM00448">
    <property type="entry name" value="REC"/>
    <property type="match status" value="1"/>
</dbReference>
<dbReference type="InterPro" id="IPR001789">
    <property type="entry name" value="Sig_transdc_resp-reg_receiver"/>
</dbReference>
<keyword evidence="2" id="KW-0597">Phosphoprotein</keyword>
<dbReference type="RefSeq" id="WP_194212531.1">
    <property type="nucleotide sequence ID" value="NZ_CP061205.1"/>
</dbReference>
<reference evidence="5" key="1">
    <citation type="journal article" date="2019" name="Int. J. Syst. Evol. Microbiol.">
        <title>The Global Catalogue of Microorganisms (GCM) 10K type strain sequencing project: providing services to taxonomists for standard genome sequencing and annotation.</title>
        <authorList>
            <consortium name="The Broad Institute Genomics Platform"/>
            <consortium name="The Broad Institute Genome Sequencing Center for Infectious Disease"/>
            <person name="Wu L."/>
            <person name="Ma J."/>
        </authorList>
    </citation>
    <scope>NUCLEOTIDE SEQUENCE [LARGE SCALE GENOMIC DNA]</scope>
    <source>
        <strain evidence="5">KCTC 62164</strain>
    </source>
</reference>
<dbReference type="PANTHER" id="PTHR43156">
    <property type="entry name" value="STAGE II SPORULATION PROTEIN E-RELATED"/>
    <property type="match status" value="1"/>
</dbReference>
<keyword evidence="5" id="KW-1185">Reference proteome</keyword>
<proteinExistence type="predicted"/>
<accession>A0ABV7D0Z7</accession>
<dbReference type="Pfam" id="PF07228">
    <property type="entry name" value="SpoIIE"/>
    <property type="match status" value="1"/>
</dbReference>
<organism evidence="4 5">
    <name type="scientific">Kordiimonas pumila</name>
    <dbReference type="NCBI Taxonomy" id="2161677"/>
    <lineage>
        <taxon>Bacteria</taxon>
        <taxon>Pseudomonadati</taxon>
        <taxon>Pseudomonadota</taxon>
        <taxon>Alphaproteobacteria</taxon>
        <taxon>Kordiimonadales</taxon>
        <taxon>Kordiimonadaceae</taxon>
        <taxon>Kordiimonas</taxon>
    </lineage>
</organism>
<dbReference type="PROSITE" id="PS50110">
    <property type="entry name" value="RESPONSE_REGULATORY"/>
    <property type="match status" value="1"/>
</dbReference>
<evidence type="ECO:0000313" key="4">
    <source>
        <dbReference type="EMBL" id="MFC3050828.1"/>
    </source>
</evidence>
<dbReference type="InterPro" id="IPR011006">
    <property type="entry name" value="CheY-like_superfamily"/>
</dbReference>
<dbReference type="EC" id="3.1.3.16" evidence="4"/>
<evidence type="ECO:0000256" key="2">
    <source>
        <dbReference type="PROSITE-ProRule" id="PRU00169"/>
    </source>
</evidence>
<sequence>MADTTGTPHKAAGRDKEITSSVHAAKILIVDDMVLMQRMIGLCLNRGGFENLLYASDGDQALKMIEEFMPDLVVLDLNMPTVSGYEVCRTLRADPKYNSLPILVQSASEAPEERVEVFNSGATDFVSKPINQPELLARVRMHLENKFLIHSLSDFRARIENELVLAREMQRSLLPEKASLIEIEKETRTIVESYYKASFELGGDLWGGWLLPNNQLGFYVLDISGHGVAAALNTFRVHASMARFKDTMTDPALFLTELNKAMKASFQLGQFGTMFYAVLNYETGTLTYAGAGAPRPMIISGTNVRLLDSSGIPVGVLKEPKYENHNDRLEVGESIFCYSDVLIEAPMAGGAILGEDGLIDWVKELVKSKGRTQLTANLLARFFDTQPEALPDDLTAVAIHRRSGIEEGNA</sequence>
<dbReference type="InterPro" id="IPR052016">
    <property type="entry name" value="Bact_Sigma-Reg"/>
</dbReference>
<feature type="domain" description="Response regulatory" evidence="3">
    <location>
        <begin position="26"/>
        <end position="143"/>
    </location>
</feature>
<dbReference type="InterPro" id="IPR001932">
    <property type="entry name" value="PPM-type_phosphatase-like_dom"/>
</dbReference>
<feature type="modified residue" description="4-aspartylphosphate" evidence="2">
    <location>
        <position position="76"/>
    </location>
</feature>
<comment type="caution">
    <text evidence="4">The sequence shown here is derived from an EMBL/GenBank/DDBJ whole genome shotgun (WGS) entry which is preliminary data.</text>
</comment>
<dbReference type="InterPro" id="IPR036457">
    <property type="entry name" value="PPM-type-like_dom_sf"/>
</dbReference>
<dbReference type="Proteomes" id="UP001595444">
    <property type="component" value="Unassembled WGS sequence"/>
</dbReference>
<name>A0ABV7D0Z7_9PROT</name>
<protein>
    <submittedName>
        <fullName evidence="4">PP2C family protein-serine/threonine phosphatase</fullName>
        <ecNumber evidence="4">3.1.3.16</ecNumber>
    </submittedName>
</protein>
<evidence type="ECO:0000259" key="3">
    <source>
        <dbReference type="PROSITE" id="PS50110"/>
    </source>
</evidence>
<evidence type="ECO:0000313" key="5">
    <source>
        <dbReference type="Proteomes" id="UP001595444"/>
    </source>
</evidence>
<dbReference type="SUPFAM" id="SSF52172">
    <property type="entry name" value="CheY-like"/>
    <property type="match status" value="1"/>
</dbReference>
<dbReference type="Pfam" id="PF00072">
    <property type="entry name" value="Response_reg"/>
    <property type="match status" value="1"/>
</dbReference>
<gene>
    <name evidence="4" type="ORF">ACFOKA_02805</name>
</gene>
<dbReference type="GO" id="GO:0004722">
    <property type="term" value="F:protein serine/threonine phosphatase activity"/>
    <property type="evidence" value="ECO:0007669"/>
    <property type="project" value="UniProtKB-EC"/>
</dbReference>
<dbReference type="PANTHER" id="PTHR43156:SF9">
    <property type="entry name" value="HAMP DOMAIN-CONTAINING PROTEIN"/>
    <property type="match status" value="1"/>
</dbReference>
<dbReference type="EMBL" id="JBHRSL010000002">
    <property type="protein sequence ID" value="MFC3050828.1"/>
    <property type="molecule type" value="Genomic_DNA"/>
</dbReference>
<dbReference type="Gene3D" id="3.40.50.2300">
    <property type="match status" value="1"/>
</dbReference>
<dbReference type="SMART" id="SM00331">
    <property type="entry name" value="PP2C_SIG"/>
    <property type="match status" value="1"/>
</dbReference>